<dbReference type="InterPro" id="IPR052155">
    <property type="entry name" value="Biofilm_reg_signaling"/>
</dbReference>
<dbReference type="PANTHER" id="PTHR44757">
    <property type="entry name" value="DIGUANYLATE CYCLASE DGCP"/>
    <property type="match status" value="1"/>
</dbReference>
<dbReference type="InterPro" id="IPR035919">
    <property type="entry name" value="EAL_sf"/>
</dbReference>
<evidence type="ECO:0000259" key="2">
    <source>
        <dbReference type="PROSITE" id="PS50110"/>
    </source>
</evidence>
<dbReference type="GO" id="GO:0000160">
    <property type="term" value="P:phosphorelay signal transduction system"/>
    <property type="evidence" value="ECO:0007669"/>
    <property type="project" value="InterPro"/>
</dbReference>
<dbReference type="Gene3D" id="3.20.20.450">
    <property type="entry name" value="EAL domain"/>
    <property type="match status" value="1"/>
</dbReference>
<dbReference type="InterPro" id="IPR000160">
    <property type="entry name" value="GGDEF_dom"/>
</dbReference>
<dbReference type="InterPro" id="IPR043128">
    <property type="entry name" value="Rev_trsase/Diguanyl_cyclase"/>
</dbReference>
<dbReference type="SUPFAM" id="SSF52172">
    <property type="entry name" value="CheY-like"/>
    <property type="match status" value="1"/>
</dbReference>
<gene>
    <name evidence="5" type="ORF">KL86SPO_20070</name>
</gene>
<dbReference type="SMART" id="SM00267">
    <property type="entry name" value="GGDEF"/>
    <property type="match status" value="1"/>
</dbReference>
<reference evidence="5" key="1">
    <citation type="submission" date="2016-08" db="EMBL/GenBank/DDBJ databases">
        <authorList>
            <person name="Seilhamer J.J."/>
        </authorList>
    </citation>
    <scope>NUCLEOTIDE SEQUENCE</scope>
    <source>
        <strain evidence="5">86</strain>
    </source>
</reference>
<dbReference type="InterPro" id="IPR029787">
    <property type="entry name" value="Nucleotide_cyclase"/>
</dbReference>
<dbReference type="PROSITE" id="PS50887">
    <property type="entry name" value="GGDEF"/>
    <property type="match status" value="1"/>
</dbReference>
<dbReference type="EC" id="2.7.7.65" evidence="5"/>
<feature type="modified residue" description="4-aspartylphosphate" evidence="1">
    <location>
        <position position="57"/>
    </location>
</feature>
<dbReference type="Pfam" id="PF00072">
    <property type="entry name" value="Response_reg"/>
    <property type="match status" value="1"/>
</dbReference>
<dbReference type="NCBIfam" id="TIGR00254">
    <property type="entry name" value="GGDEF"/>
    <property type="match status" value="1"/>
</dbReference>
<dbReference type="InterPro" id="IPR001789">
    <property type="entry name" value="Sig_transdc_resp-reg_receiver"/>
</dbReference>
<protein>
    <submittedName>
        <fullName evidence="5">Putative Diguanylate cyclase</fullName>
        <ecNumber evidence="5">2.7.7.65</ecNumber>
    </submittedName>
</protein>
<name>A0A212LLU1_9FIRM</name>
<dbReference type="Pfam" id="PF00990">
    <property type="entry name" value="GGDEF"/>
    <property type="match status" value="1"/>
</dbReference>
<dbReference type="SUPFAM" id="SSF55073">
    <property type="entry name" value="Nucleotide cyclase"/>
    <property type="match status" value="1"/>
</dbReference>
<dbReference type="CDD" id="cd00156">
    <property type="entry name" value="REC"/>
    <property type="match status" value="1"/>
</dbReference>
<dbReference type="GO" id="GO:0052621">
    <property type="term" value="F:diguanylate cyclase activity"/>
    <property type="evidence" value="ECO:0007669"/>
    <property type="project" value="UniProtKB-EC"/>
</dbReference>
<organism evidence="5">
    <name type="scientific">uncultured Sporomusa sp</name>
    <dbReference type="NCBI Taxonomy" id="307249"/>
    <lineage>
        <taxon>Bacteria</taxon>
        <taxon>Bacillati</taxon>
        <taxon>Bacillota</taxon>
        <taxon>Negativicutes</taxon>
        <taxon>Selenomonadales</taxon>
        <taxon>Sporomusaceae</taxon>
        <taxon>Sporomusa</taxon>
        <taxon>environmental samples</taxon>
    </lineage>
</organism>
<dbReference type="Gene3D" id="3.40.50.2300">
    <property type="match status" value="1"/>
</dbReference>
<dbReference type="SMART" id="SM00052">
    <property type="entry name" value="EAL"/>
    <property type="match status" value="1"/>
</dbReference>
<dbReference type="InterPro" id="IPR001633">
    <property type="entry name" value="EAL_dom"/>
</dbReference>
<dbReference type="PROSITE" id="PS50110">
    <property type="entry name" value="RESPONSE_REGULATORY"/>
    <property type="match status" value="1"/>
</dbReference>
<evidence type="ECO:0000313" key="5">
    <source>
        <dbReference type="EMBL" id="SCM78500.1"/>
    </source>
</evidence>
<keyword evidence="1" id="KW-0597">Phosphoprotein</keyword>
<dbReference type="PANTHER" id="PTHR44757:SF2">
    <property type="entry name" value="BIOFILM ARCHITECTURE MAINTENANCE PROTEIN MBAA"/>
    <property type="match status" value="1"/>
</dbReference>
<keyword evidence="5" id="KW-0808">Transferase</keyword>
<dbReference type="PROSITE" id="PS50883">
    <property type="entry name" value="EAL"/>
    <property type="match status" value="1"/>
</dbReference>
<dbReference type="AlphaFoldDB" id="A0A212LLU1"/>
<dbReference type="Pfam" id="PF00563">
    <property type="entry name" value="EAL"/>
    <property type="match status" value="1"/>
</dbReference>
<sequence length="562" mass="61485">MAEELRILLIDDDEVDRMMVKRALRAAHTQIIIHEAVTGSQGLNEAQTGRYDCVFLDQCLPGDSGLAVLSAIRAAGVKTPVIILTGQGDEQLAVDVMKAGATDYLVKNKLTADSLSQCLRAAIRLGRAEAMIEYLSYYDAATGLPNRLLLIDRLVMALAGIERSGGMLALLFVGVDRFKLVNDTLGHGLGDKLIHLVANRLNACVGKQAVVSRVGGDVFGILLPELADSQVAASIAEDLIEGIRQPVDLNGYVWHTSASIGIAVCPDDGQNVDVLLKNAESSMYRAKEQGGDAYQFYTKSMNERVLERMLLENSLRQAIDNNELVIHYQPLIDGTTGRTVGVEALVRWLHPERGLIQPMEFIPLAEETGLIVPIGEWVLRTACAQNKAWQDTGYPPVVVAVNLSGRQFRQPDFTGRISKVLAATGLAPEYLELEITESIALEDVEYTIAILNELGAMGIGIAIDDFGTGYSSLSYLKRFPITTLKIDRIFVQDAAKSQQDAAIISAIILLAHNLNLKVVAEGVETPEQRLLLRERHCNMMQGFLFSRPLPAEQVASLFDFCW</sequence>
<dbReference type="CDD" id="cd01949">
    <property type="entry name" value="GGDEF"/>
    <property type="match status" value="1"/>
</dbReference>
<feature type="domain" description="Response regulatory" evidence="2">
    <location>
        <begin position="6"/>
        <end position="122"/>
    </location>
</feature>
<dbReference type="SUPFAM" id="SSF141868">
    <property type="entry name" value="EAL domain-like"/>
    <property type="match status" value="1"/>
</dbReference>
<feature type="domain" description="GGDEF" evidence="4">
    <location>
        <begin position="166"/>
        <end position="299"/>
    </location>
</feature>
<proteinExistence type="predicted"/>
<dbReference type="CDD" id="cd01948">
    <property type="entry name" value="EAL"/>
    <property type="match status" value="1"/>
</dbReference>
<dbReference type="FunFam" id="3.20.20.450:FF:000001">
    <property type="entry name" value="Cyclic di-GMP phosphodiesterase yahA"/>
    <property type="match status" value="1"/>
</dbReference>
<feature type="domain" description="EAL" evidence="3">
    <location>
        <begin position="308"/>
        <end position="562"/>
    </location>
</feature>
<dbReference type="SMART" id="SM00448">
    <property type="entry name" value="REC"/>
    <property type="match status" value="1"/>
</dbReference>
<dbReference type="EMBL" id="FMJE01000002">
    <property type="protein sequence ID" value="SCM78500.1"/>
    <property type="molecule type" value="Genomic_DNA"/>
</dbReference>
<evidence type="ECO:0000256" key="1">
    <source>
        <dbReference type="PROSITE-ProRule" id="PRU00169"/>
    </source>
</evidence>
<evidence type="ECO:0000259" key="3">
    <source>
        <dbReference type="PROSITE" id="PS50883"/>
    </source>
</evidence>
<accession>A0A212LLU1</accession>
<dbReference type="RefSeq" id="WP_288183116.1">
    <property type="nucleotide sequence ID" value="NZ_LT608335.1"/>
</dbReference>
<dbReference type="Gene3D" id="3.30.70.270">
    <property type="match status" value="1"/>
</dbReference>
<evidence type="ECO:0000259" key="4">
    <source>
        <dbReference type="PROSITE" id="PS50887"/>
    </source>
</evidence>
<keyword evidence="5" id="KW-0548">Nucleotidyltransferase</keyword>
<dbReference type="InterPro" id="IPR011006">
    <property type="entry name" value="CheY-like_superfamily"/>
</dbReference>